<dbReference type="InterPro" id="IPR036465">
    <property type="entry name" value="vWFA_dom_sf"/>
</dbReference>
<evidence type="ECO:0000259" key="3">
    <source>
        <dbReference type="PROSITE" id="PS51468"/>
    </source>
</evidence>
<evidence type="ECO:0000259" key="2">
    <source>
        <dbReference type="PROSITE" id="PS50234"/>
    </source>
</evidence>
<dbReference type="SMART" id="SM00609">
    <property type="entry name" value="VIT"/>
    <property type="match status" value="1"/>
</dbReference>
<dbReference type="Gene3D" id="3.40.50.410">
    <property type="entry name" value="von Willebrand factor, type A domain"/>
    <property type="match status" value="1"/>
</dbReference>
<evidence type="ECO:0008006" key="6">
    <source>
        <dbReference type="Google" id="ProtNLM"/>
    </source>
</evidence>
<name>A0AAQ5ZVR8_AMPOC</name>
<feature type="domain" description="VWFA" evidence="2">
    <location>
        <begin position="280"/>
        <end position="461"/>
    </location>
</feature>
<dbReference type="PANTHER" id="PTHR45737:SF6">
    <property type="entry name" value="VON WILLEBRAND FACTOR A DOMAIN-CONTAINING PROTEIN 5A"/>
    <property type="match status" value="1"/>
</dbReference>
<feature type="domain" description="VIT" evidence="3">
    <location>
        <begin position="1"/>
        <end position="131"/>
    </location>
</feature>
<dbReference type="InterPro" id="IPR013694">
    <property type="entry name" value="VIT"/>
</dbReference>
<keyword evidence="1" id="KW-0175">Coiled coil</keyword>
<dbReference type="Pfam" id="PF13768">
    <property type="entry name" value="VWA_3"/>
    <property type="match status" value="1"/>
</dbReference>
<dbReference type="SUPFAM" id="SSF53300">
    <property type="entry name" value="vWA-like"/>
    <property type="match status" value="1"/>
</dbReference>
<proteinExistence type="predicted"/>
<dbReference type="Pfam" id="PF08487">
    <property type="entry name" value="VIT"/>
    <property type="match status" value="1"/>
</dbReference>
<sequence length="736" mass="80719">MMNCCGLITVQKEPVPLQSIEVELEVKDHVATVVSTLKYQNKEDKPVEAVFVFPLPGDAAVCHFSAVIGQKEIVAEVKEKQEAREEYDDSLSSGQQAFLLEESEQSPDIFSMKVGGLAPGESASIRLEYVTELAVQADDGLRFCLPAVLNPRYQPQGSEGASVQVFSVPASLVPYTLCFCGRLFSPRPICKVESSCSLEPLQYLNTDQTQATVKLAAGHKFDRDVELVIYYKDAHQPTAVVEAGQTSAETGTLMGDPVVMVSLYPEFPQSVMSSVASCGEFVFLMDRSGSMGSSMNSKERHQTCIMSDRDTLLLLLKSLPMGCYFNIYSFGYNYEHIFPQSVEYNQKTMEEALKKVEEMEANLGGTEILKPLKHIYSQRCIPNQPQQLFVFIDGGVVNTKKVLCLVKKNSSCHSCFSFGIGEGASSALINGLAKEGGGHAQFITGTDRMQPKVIQSLRFALQPAVEDISVTWGLPKGVSVTVLSPPITSIFQGQRSLIYGQLTGQGRPQRGSVTVKYSLAGRPSQNQLHFSLKPAEDTGLTVHRLAARTLIRSLEMEDRELRGRQDGGIKEKVMQLSVQSGVSSCFTAFIAVNKADGKVIQGPLVRRNVPTAGEYLSQNKLKQIFCHPSSLDVIGCKEATAPKQPPRDPLLQLVSLQKASGCWILDPDLAAALGKTSEEVEKSKPAMVTSEVWATILALIWLHGFKMDAKEEWELLAMKAASWLRAQNGRNLIHKC</sequence>
<dbReference type="GeneTree" id="ENSGT00940000162662"/>
<reference evidence="4 5" key="1">
    <citation type="submission" date="2022-01" db="EMBL/GenBank/DDBJ databases">
        <title>A chromosome-scale genome assembly of the false clownfish, Amphiprion ocellaris.</title>
        <authorList>
            <person name="Ryu T."/>
        </authorList>
    </citation>
    <scope>NUCLEOTIDE SEQUENCE [LARGE SCALE GENOMIC DNA]</scope>
</reference>
<evidence type="ECO:0000313" key="5">
    <source>
        <dbReference type="Proteomes" id="UP001501940"/>
    </source>
</evidence>
<keyword evidence="5" id="KW-1185">Reference proteome</keyword>
<dbReference type="InterPro" id="IPR002035">
    <property type="entry name" value="VWF_A"/>
</dbReference>
<accession>A0AAQ5ZVR8</accession>
<organism evidence="4 5">
    <name type="scientific">Amphiprion ocellaris</name>
    <name type="common">Clown anemonefish</name>
    <dbReference type="NCBI Taxonomy" id="80972"/>
    <lineage>
        <taxon>Eukaryota</taxon>
        <taxon>Metazoa</taxon>
        <taxon>Chordata</taxon>
        <taxon>Craniata</taxon>
        <taxon>Vertebrata</taxon>
        <taxon>Euteleostomi</taxon>
        <taxon>Actinopterygii</taxon>
        <taxon>Neopterygii</taxon>
        <taxon>Teleostei</taxon>
        <taxon>Neoteleostei</taxon>
        <taxon>Acanthomorphata</taxon>
        <taxon>Ovalentaria</taxon>
        <taxon>Pomacentridae</taxon>
        <taxon>Amphiprion</taxon>
    </lineage>
</organism>
<reference evidence="4" key="2">
    <citation type="submission" date="2025-08" db="UniProtKB">
        <authorList>
            <consortium name="Ensembl"/>
        </authorList>
    </citation>
    <scope>IDENTIFICATION</scope>
</reference>
<reference evidence="4" key="3">
    <citation type="submission" date="2025-09" db="UniProtKB">
        <authorList>
            <consortium name="Ensembl"/>
        </authorList>
    </citation>
    <scope>IDENTIFICATION</scope>
</reference>
<protein>
    <recommendedName>
        <fullName evidence="6">VIT domain-containing protein</fullName>
    </recommendedName>
</protein>
<dbReference type="PANTHER" id="PTHR45737">
    <property type="entry name" value="VON WILLEBRAND FACTOR A DOMAIN-CONTAINING PROTEIN 5A"/>
    <property type="match status" value="1"/>
</dbReference>
<evidence type="ECO:0000313" key="4">
    <source>
        <dbReference type="Ensembl" id="ENSAOCP00000068641.1"/>
    </source>
</evidence>
<dbReference type="AlphaFoldDB" id="A0AAQ5ZVR8"/>
<dbReference type="Proteomes" id="UP001501940">
    <property type="component" value="Chromosome 7"/>
</dbReference>
<gene>
    <name evidence="4" type="primary">VWA5A</name>
</gene>
<dbReference type="Ensembl" id="ENSAOCT00000042145.1">
    <property type="protein sequence ID" value="ENSAOCP00000068641.1"/>
    <property type="gene ID" value="ENSAOCG00000026823.1"/>
</dbReference>
<feature type="coiled-coil region" evidence="1">
    <location>
        <begin position="342"/>
        <end position="369"/>
    </location>
</feature>
<dbReference type="PROSITE" id="PS51468">
    <property type="entry name" value="VIT"/>
    <property type="match status" value="1"/>
</dbReference>
<dbReference type="PROSITE" id="PS50234">
    <property type="entry name" value="VWFA"/>
    <property type="match status" value="1"/>
</dbReference>
<evidence type="ECO:0000256" key="1">
    <source>
        <dbReference type="SAM" id="Coils"/>
    </source>
</evidence>